<evidence type="ECO:0000256" key="1">
    <source>
        <dbReference type="SAM" id="MobiDB-lite"/>
    </source>
</evidence>
<accession>A0A9W6MPY8</accession>
<name>A0A9W6MPY8_9HYPH</name>
<dbReference type="EMBL" id="BSFF01000001">
    <property type="protein sequence ID" value="GLK54130.1"/>
    <property type="molecule type" value="Genomic_DNA"/>
</dbReference>
<reference evidence="2" key="1">
    <citation type="journal article" date="2014" name="Int. J. Syst. Evol. Microbiol.">
        <title>Complete genome sequence of Corynebacterium casei LMG S-19264T (=DSM 44701T), isolated from a smear-ripened cheese.</title>
        <authorList>
            <consortium name="US DOE Joint Genome Institute (JGI-PGF)"/>
            <person name="Walter F."/>
            <person name="Albersmeier A."/>
            <person name="Kalinowski J."/>
            <person name="Ruckert C."/>
        </authorList>
    </citation>
    <scope>NUCLEOTIDE SEQUENCE</scope>
    <source>
        <strain evidence="2">VKM B-1606</strain>
    </source>
</reference>
<dbReference type="AlphaFoldDB" id="A0A9W6MPY8"/>
<dbReference type="Proteomes" id="UP001143400">
    <property type="component" value="Unassembled WGS sequence"/>
</dbReference>
<evidence type="ECO:0000313" key="5">
    <source>
        <dbReference type="Proteomes" id="UP001143400"/>
    </source>
</evidence>
<comment type="caution">
    <text evidence="2">The sequence shown here is derived from an EMBL/GenBank/DDBJ whole genome shotgun (WGS) entry which is preliminary data.</text>
</comment>
<organism evidence="2 5">
    <name type="scientific">Methylopila capsulata</name>
    <dbReference type="NCBI Taxonomy" id="61654"/>
    <lineage>
        <taxon>Bacteria</taxon>
        <taxon>Pseudomonadati</taxon>
        <taxon>Pseudomonadota</taxon>
        <taxon>Alphaproteobacteria</taxon>
        <taxon>Hyphomicrobiales</taxon>
        <taxon>Methylopilaceae</taxon>
        <taxon>Methylopila</taxon>
    </lineage>
</organism>
<dbReference type="RefSeq" id="WP_204949496.1">
    <property type="nucleotide sequence ID" value="NZ_BSFF01000001.1"/>
</dbReference>
<reference evidence="3 4" key="2">
    <citation type="submission" date="2021-01" db="EMBL/GenBank/DDBJ databases">
        <title>Genomic Encyclopedia of Type Strains, Phase IV (KMG-IV): sequencing the most valuable type-strain genomes for metagenomic binning, comparative biology and taxonomic classification.</title>
        <authorList>
            <person name="Goeker M."/>
        </authorList>
    </citation>
    <scope>NUCLEOTIDE SEQUENCE [LARGE SCALE GENOMIC DNA]</scope>
    <source>
        <strain evidence="3 4">DSM 6130</strain>
    </source>
</reference>
<evidence type="ECO:0000313" key="4">
    <source>
        <dbReference type="Proteomes" id="UP000758856"/>
    </source>
</evidence>
<reference evidence="2" key="3">
    <citation type="submission" date="2023-01" db="EMBL/GenBank/DDBJ databases">
        <authorList>
            <person name="Sun Q."/>
            <person name="Evtushenko L."/>
        </authorList>
    </citation>
    <scope>NUCLEOTIDE SEQUENCE</scope>
    <source>
        <strain evidence="2">VKM B-1606</strain>
    </source>
</reference>
<evidence type="ECO:0000313" key="2">
    <source>
        <dbReference type="EMBL" id="GLK54130.1"/>
    </source>
</evidence>
<dbReference type="Proteomes" id="UP000758856">
    <property type="component" value="Unassembled WGS sequence"/>
</dbReference>
<keyword evidence="4" id="KW-1185">Reference proteome</keyword>
<proteinExistence type="predicted"/>
<evidence type="ECO:0000313" key="3">
    <source>
        <dbReference type="EMBL" id="MBM7851072.1"/>
    </source>
</evidence>
<dbReference type="EMBL" id="JAFBCY010000002">
    <property type="protein sequence ID" value="MBM7851072.1"/>
    <property type="molecule type" value="Genomic_DNA"/>
</dbReference>
<sequence>MPPFLVFAAAAAGAVYGAKAIKREWRRINRELEAADRNGVDADKALRPTLRRDPATGEWRPGGQ</sequence>
<gene>
    <name evidence="2" type="ORF">GCM10008170_01490</name>
    <name evidence="3" type="ORF">JOD31_001297</name>
</gene>
<feature type="region of interest" description="Disordered" evidence="1">
    <location>
        <begin position="37"/>
        <end position="64"/>
    </location>
</feature>
<protein>
    <submittedName>
        <fullName evidence="2">Uncharacterized protein</fullName>
    </submittedName>
</protein>
<feature type="compositionally biased region" description="Basic and acidic residues" evidence="1">
    <location>
        <begin position="37"/>
        <end position="55"/>
    </location>
</feature>